<evidence type="ECO:0000313" key="3">
    <source>
        <dbReference type="EMBL" id="MBD2755664.1"/>
    </source>
</evidence>
<reference evidence="3" key="1">
    <citation type="submission" date="2020-09" db="EMBL/GenBank/DDBJ databases">
        <authorList>
            <person name="Kim M.K."/>
        </authorList>
    </citation>
    <scope>NUCLEOTIDE SEQUENCE</scope>
    <source>
        <strain evidence="3">BT704</strain>
    </source>
</reference>
<evidence type="ECO:0000256" key="1">
    <source>
        <dbReference type="SAM" id="MobiDB-lite"/>
    </source>
</evidence>
<organism evidence="3 4">
    <name type="scientific">Spirosoma validum</name>
    <dbReference type="NCBI Taxonomy" id="2771355"/>
    <lineage>
        <taxon>Bacteria</taxon>
        <taxon>Pseudomonadati</taxon>
        <taxon>Bacteroidota</taxon>
        <taxon>Cytophagia</taxon>
        <taxon>Cytophagales</taxon>
        <taxon>Cytophagaceae</taxon>
        <taxon>Spirosoma</taxon>
    </lineage>
</organism>
<sequence length="53" mass="6279">MKQTAQRDWRNDRQSRKTGSSFDYTTALGSLTVALFFYILYHIYPFVSKGLLW</sequence>
<gene>
    <name evidence="3" type="ORF">IC230_22360</name>
</gene>
<name>A0A927GFB6_9BACT</name>
<keyword evidence="2" id="KW-0472">Membrane</keyword>
<feature type="region of interest" description="Disordered" evidence="1">
    <location>
        <begin position="1"/>
        <end position="20"/>
    </location>
</feature>
<accession>A0A927GFB6</accession>
<keyword evidence="4" id="KW-1185">Reference proteome</keyword>
<evidence type="ECO:0000256" key="2">
    <source>
        <dbReference type="SAM" id="Phobius"/>
    </source>
</evidence>
<feature type="compositionally biased region" description="Basic and acidic residues" evidence="1">
    <location>
        <begin position="1"/>
        <end position="15"/>
    </location>
</feature>
<feature type="transmembrane region" description="Helical" evidence="2">
    <location>
        <begin position="21"/>
        <end position="44"/>
    </location>
</feature>
<keyword evidence="2" id="KW-0812">Transmembrane</keyword>
<comment type="caution">
    <text evidence="3">The sequence shown here is derived from an EMBL/GenBank/DDBJ whole genome shotgun (WGS) entry which is preliminary data.</text>
</comment>
<proteinExistence type="predicted"/>
<evidence type="ECO:0000313" key="4">
    <source>
        <dbReference type="Proteomes" id="UP000653797"/>
    </source>
</evidence>
<dbReference type="RefSeq" id="WP_191041289.1">
    <property type="nucleotide sequence ID" value="NZ_JACXAA010000009.1"/>
</dbReference>
<dbReference type="EMBL" id="JACXAA010000009">
    <property type="protein sequence ID" value="MBD2755664.1"/>
    <property type="molecule type" value="Genomic_DNA"/>
</dbReference>
<dbReference type="AlphaFoldDB" id="A0A927GFB6"/>
<protein>
    <submittedName>
        <fullName evidence="3">Uncharacterized protein</fullName>
    </submittedName>
</protein>
<keyword evidence="2" id="KW-1133">Transmembrane helix</keyword>
<dbReference type="Proteomes" id="UP000653797">
    <property type="component" value="Unassembled WGS sequence"/>
</dbReference>